<protein>
    <recommendedName>
        <fullName evidence="3">Virginiamycin B lyase</fullName>
    </recommendedName>
</protein>
<evidence type="ECO:0000313" key="1">
    <source>
        <dbReference type="EMBL" id="GAA2449187.1"/>
    </source>
</evidence>
<proteinExistence type="predicted"/>
<dbReference type="Gene3D" id="2.130.10.10">
    <property type="entry name" value="YVTN repeat-like/Quinoprotein amine dehydrogenase"/>
    <property type="match status" value="1"/>
</dbReference>
<dbReference type="EMBL" id="BAAATK010000035">
    <property type="protein sequence ID" value="GAA2449187.1"/>
    <property type="molecule type" value="Genomic_DNA"/>
</dbReference>
<accession>A0ABN3K7V2</accession>
<keyword evidence="2" id="KW-1185">Reference proteome</keyword>
<name>A0ABN3K7V2_9ACTN</name>
<evidence type="ECO:0008006" key="3">
    <source>
        <dbReference type="Google" id="ProtNLM"/>
    </source>
</evidence>
<dbReference type="SUPFAM" id="SSF63829">
    <property type="entry name" value="Calcium-dependent phosphotriesterase"/>
    <property type="match status" value="1"/>
</dbReference>
<sequence>MHRFDAPTIREISVADKDAGPYGIAAGPDGALWFTLNQADAIGRITVRGDVLEHRGVHVHGVE</sequence>
<dbReference type="Pfam" id="PF24684">
    <property type="entry name" value="Vgb_lyase"/>
    <property type="match status" value="1"/>
</dbReference>
<reference evidence="1 2" key="1">
    <citation type="journal article" date="2019" name="Int. J. Syst. Evol. Microbiol.">
        <title>The Global Catalogue of Microorganisms (GCM) 10K type strain sequencing project: providing services to taxonomists for standard genome sequencing and annotation.</title>
        <authorList>
            <consortium name="The Broad Institute Genomics Platform"/>
            <consortium name="The Broad Institute Genome Sequencing Center for Infectious Disease"/>
            <person name="Wu L."/>
            <person name="Ma J."/>
        </authorList>
    </citation>
    <scope>NUCLEOTIDE SEQUENCE [LARGE SCALE GENOMIC DNA]</scope>
    <source>
        <strain evidence="1 2">JCM 6922</strain>
    </source>
</reference>
<evidence type="ECO:0000313" key="2">
    <source>
        <dbReference type="Proteomes" id="UP001500460"/>
    </source>
</evidence>
<comment type="caution">
    <text evidence="1">The sequence shown here is derived from an EMBL/GenBank/DDBJ whole genome shotgun (WGS) entry which is preliminary data.</text>
</comment>
<gene>
    <name evidence="1" type="ORF">GCM10010421_46840</name>
</gene>
<organism evidence="1 2">
    <name type="scientific">Streptomyces glaucus</name>
    <dbReference type="NCBI Taxonomy" id="284029"/>
    <lineage>
        <taxon>Bacteria</taxon>
        <taxon>Bacillati</taxon>
        <taxon>Actinomycetota</taxon>
        <taxon>Actinomycetes</taxon>
        <taxon>Kitasatosporales</taxon>
        <taxon>Streptomycetaceae</taxon>
        <taxon>Streptomyces</taxon>
    </lineage>
</organism>
<dbReference type="Proteomes" id="UP001500460">
    <property type="component" value="Unassembled WGS sequence"/>
</dbReference>
<dbReference type="InterPro" id="IPR015943">
    <property type="entry name" value="WD40/YVTN_repeat-like_dom_sf"/>
</dbReference>